<feature type="signal peptide" evidence="1">
    <location>
        <begin position="1"/>
        <end position="27"/>
    </location>
</feature>
<keyword evidence="3" id="KW-1185">Reference proteome</keyword>
<protein>
    <recommendedName>
        <fullName evidence="4">Secreted protein</fullName>
    </recommendedName>
</protein>
<sequence>MRRIRTTVSALAMSLLAVTLTVGGANASTDSGGTQEVRSGVERIDLGNGVTMLRGVKSQAQLAASCASGQFCGYSSQAGYGLSWGCGSTGISWSGGGWWYNNLTGTRKKVAMFGSGGNRIYTTPNAPSQDTTANWTPVYSLLVCVA</sequence>
<evidence type="ECO:0000313" key="3">
    <source>
        <dbReference type="Proteomes" id="UP000501179"/>
    </source>
</evidence>
<dbReference type="KEGG" id="slia:HA039_02640"/>
<dbReference type="Proteomes" id="UP000501179">
    <property type="component" value="Chromosome"/>
</dbReference>
<evidence type="ECO:0000256" key="1">
    <source>
        <dbReference type="SAM" id="SignalP"/>
    </source>
</evidence>
<organism evidence="2 3">
    <name type="scientific">Streptomyces liangshanensis</name>
    <dbReference type="NCBI Taxonomy" id="2717324"/>
    <lineage>
        <taxon>Bacteria</taxon>
        <taxon>Bacillati</taxon>
        <taxon>Actinomycetota</taxon>
        <taxon>Actinomycetes</taxon>
        <taxon>Kitasatosporales</taxon>
        <taxon>Streptomycetaceae</taxon>
        <taxon>Streptomyces</taxon>
    </lineage>
</organism>
<name>A0A6G9GSW7_9ACTN</name>
<dbReference type="AlphaFoldDB" id="A0A6G9GSW7"/>
<dbReference type="EMBL" id="CP050177">
    <property type="protein sequence ID" value="QIQ01338.1"/>
    <property type="molecule type" value="Genomic_DNA"/>
</dbReference>
<proteinExistence type="predicted"/>
<feature type="chain" id="PRO_5026037660" description="Secreted protein" evidence="1">
    <location>
        <begin position="28"/>
        <end position="146"/>
    </location>
</feature>
<reference evidence="2 3" key="1">
    <citation type="submission" date="2020-03" db="EMBL/GenBank/DDBJ databases">
        <title>A novel species.</title>
        <authorList>
            <person name="Gao J."/>
        </authorList>
    </citation>
    <scope>NUCLEOTIDE SEQUENCE [LARGE SCALE GENOMIC DNA]</scope>
    <source>
        <strain evidence="2 3">QMT-12</strain>
    </source>
</reference>
<evidence type="ECO:0008006" key="4">
    <source>
        <dbReference type="Google" id="ProtNLM"/>
    </source>
</evidence>
<evidence type="ECO:0000313" key="2">
    <source>
        <dbReference type="EMBL" id="QIQ01338.1"/>
    </source>
</evidence>
<dbReference type="RefSeq" id="WP_167023141.1">
    <property type="nucleotide sequence ID" value="NZ_CP050177.1"/>
</dbReference>
<accession>A0A6G9GSW7</accession>
<gene>
    <name evidence="2" type="ORF">HA039_02640</name>
</gene>
<keyword evidence="1" id="KW-0732">Signal</keyword>